<organism evidence="3 4">
    <name type="scientific">Candidatus Portnoybacteria bacterium CG10_big_fil_rev_8_21_14_0_10_40_22</name>
    <dbReference type="NCBI Taxonomy" id="1974814"/>
    <lineage>
        <taxon>Bacteria</taxon>
        <taxon>Candidatus Portnoyibacteriota</taxon>
    </lineage>
</organism>
<name>A0A2M8KGB1_9BACT</name>
<evidence type="ECO:0000313" key="4">
    <source>
        <dbReference type="Proteomes" id="UP000231347"/>
    </source>
</evidence>
<dbReference type="InterPro" id="IPR036116">
    <property type="entry name" value="FN3_sf"/>
</dbReference>
<dbReference type="SUPFAM" id="SSF49899">
    <property type="entry name" value="Concanavalin A-like lectins/glucanases"/>
    <property type="match status" value="2"/>
</dbReference>
<evidence type="ECO:0000256" key="1">
    <source>
        <dbReference type="SAM" id="SignalP"/>
    </source>
</evidence>
<proteinExistence type="predicted"/>
<feature type="chain" id="PRO_5014676521" description="Fibronectin type-III domain-containing protein" evidence="1">
    <location>
        <begin position="40"/>
        <end position="2335"/>
    </location>
</feature>
<dbReference type="SMART" id="SM00060">
    <property type="entry name" value="FN3"/>
    <property type="match status" value="6"/>
</dbReference>
<dbReference type="InterPro" id="IPR003961">
    <property type="entry name" value="FN3_dom"/>
</dbReference>
<reference evidence="4" key="1">
    <citation type="submission" date="2017-09" db="EMBL/GenBank/DDBJ databases">
        <title>Depth-based differentiation of microbial function through sediment-hosted aquifers and enrichment of novel symbionts in the deep terrestrial subsurface.</title>
        <authorList>
            <person name="Probst A.J."/>
            <person name="Ladd B."/>
            <person name="Jarett J.K."/>
            <person name="Geller-Mcgrath D.E."/>
            <person name="Sieber C.M.K."/>
            <person name="Emerson J.B."/>
            <person name="Anantharaman K."/>
            <person name="Thomas B.C."/>
            <person name="Malmstrom R."/>
            <person name="Stieglmeier M."/>
            <person name="Klingl A."/>
            <person name="Woyke T."/>
            <person name="Ryan C.M."/>
            <person name="Banfield J.F."/>
        </authorList>
    </citation>
    <scope>NUCLEOTIDE SEQUENCE [LARGE SCALE GENOMIC DNA]</scope>
</reference>
<dbReference type="SUPFAM" id="SSF49265">
    <property type="entry name" value="Fibronectin type III"/>
    <property type="match status" value="4"/>
</dbReference>
<sequence length="2335" mass="256335">MSQPLVLYRKRRQTIFYVLAILFLSLCLGLFGATNFAQAQAVVLNQPVANCNSAGAFVVLSWVGTDVGSSPEYYVLRSPEGQTDFVQLNSEAIIDDNSYTDNTIVSDQAYSYKIKVVVSGSDYFSDVFAINKPYCPVALSAPTTACDSQGPSVNLSWQPASGVINRYEIWRNGIKVDETTQTVFVDTADLVGEQVYQYMIKAIWQDGHQADSPIASATIPLCPVVLNPPIANCLSVAPGGPQIDLTWNNLPGATQYLIYRQVSGSGDFEFLVSNSQPQWQDNLVNSLSDAYWQNLNLSYKVKAVFLSANQTDFSNIGIMAIPSCVPFLNIQAACDISLSPEMRLQWTIAQNASQYSVYRKDDGVFGFQKQIIGATNNSYIDHLTQINCPGNVCAKTYKIEAVPGGESLEQTQSVNCSAPQTPTPAPNLNDPSLYCGAGGSTILITWQASAYANSYSLTRLASGLPDSSITISDTFYEDSSVQSGQSYTYFVTAIGQGGTSTVSENVKTVVAVSCIAPSKSILTLTNDCQAGVSVAHLSWTATTNTLEYRVSRGIGVGEINDLRAVFYAADPEFSTRLWQEGGLNPNTTYRYKITAVGPSGLAPVDSDAQSLITGNCFPTTPVLTLVATCQGLNTAINLSWATDMSNTTGYEIYRQDLGINPIQIINDKNIKLWQDLTVTANNTYTYYVTAIGYLVGQRSNSVSQSLMAAYCQAPGNFVLDQPPLVCQGAYPQTQINWSNSTGVETYDLIRRKISPLTTETTNNVFTGLIERGLGKALKFDGSNDYASVVNNQINGGAGGYNTVSFWMYFDSSKYGVIPFSFYTTSYYDFYIYSSVCAGFNTGNGDVYGFSPATANIANQWSHITLLFYNGFYTNRNKIYVNGQEQVLNQCVGAPRSGTVRPSVSVGRLGSSNYYFKGLIDELRIYNRALSAPEIASVYQGTFNDSTNLAGLWHFDEGQGQAASNSDNTNVSISLGSNSTGADTADPTWQDSGLQAGSQYDWQVRANNFSGSTLSNRSAPLDIGVCDPVKPGLLLAAQCTTVGADKVPSVRLRWSFSLNAQRFEIHRSDQVNPIAIFTQSAPASPEFISREWTDTNLGAGLMPLQDYAYWVTAVSASGVKTESDHLSKTTFSCEQVGVPGNVTATFECNGNLPRVRVAWDSVINTDYYIVFRQQGAGVVSSPQLLTAPYLDTSINVNTAYNYWVVPYGDGGPGASSEVILITVGYCPPSVPQIVSLNTSCVSVASVNDIRWMDDTFFNSISYEIYRDSVKVVTFDAGSFEFDNRQWQDNLSLIGGTNYTYQIKAIGPVGASGLSPSRTTTTLMCGVPNTPSLTLDNNSCVDSINQPRWSWTSPPGFSGYSYNMYRINPDNSVSTYATIKSPFTDRGDYASDFDGTNDYVRTNDAFAFNNQSGALSFEFWAKSQRIKQYQTLISDTAQSATQGYVWIFRYPNTNNLVVQYSNGTIATAASFTGYFTGFDNTWMHIIVVADYSQRNLKVYRNGVLFINRDIGETMIFPNRNLYKCVGAYNSGLHFWKGSIDEVRVYERALSGAEVSGHYSNIYKNEAGLKWVWHFNESSGAAVHDGFGGIDGTVFNGALWQMPNTKPGFVAHPYSSSSYKYQIKGVGVNVESLDSNQITLDTQQCLNNTMGLNDLCTFYNEPITILNWQNKKNITQYEVYKNGGQAETRPTTDFISPIGLIKHWLLLDAYDNSADAGLTIDFLNTEDRAKPRANQTVDSHTWRDYYSNTDQINLYNYFSPNTFRVGYAFTYIYSPSAQNVRLRLGSYDSARVWLNGALKIDRPNTHQATRYEEVANVSLQAGLNTILVKSAQTNDGQWQFDLRLTDGLDNNILNDLTWWDSQSVSGVGANYYIRSKINDEISLNSNQILSQPLSCLPLTPELNIDTQCDNDDSQIKINWIVDPGQTLSWVLKKKVHEDPPPPLWQEPWEDVFISYDGDDHEFIDGDVASGEIYDYYLEAVGRTVSVFSAIDSKTAPSCFQTPTKPQVNVTPKCYGYAPKMEISWCEQIGQDCANIVVFNILRKAADEADYSPLPLGLGSNLSRDTHFFPDPVGEDKGYSYIVEAVGSGSIVSSDSTPEQISLACSTIPPAPPVLSLNFPPQASVLLGNVVSLGWTDAGNEESYRIFRWLAADYPADSEVEPSEVINGGQLIEHQLVVLPGGDEDSWNYIDYTVLENTIYVYKIMALNPNGGTWSGIVTATVPIAPPGDFTLTITRQGSDIKLSWSPAAFSPLGGQPVYNLYRDISPDFIRDTDGDFSSAVQVCAQNIQCDGIGTPCVCYDNVPPTNARFYRVTATNVGGSKDSNVEAVQFPMPHFQER</sequence>
<keyword evidence="1" id="KW-0732">Signal</keyword>
<dbReference type="PROSITE" id="PS50853">
    <property type="entry name" value="FN3"/>
    <property type="match status" value="1"/>
</dbReference>
<dbReference type="Gene3D" id="2.60.120.200">
    <property type="match status" value="2"/>
</dbReference>
<gene>
    <name evidence="3" type="ORF">COU83_01015</name>
</gene>
<dbReference type="Proteomes" id="UP000231347">
    <property type="component" value="Unassembled WGS sequence"/>
</dbReference>
<dbReference type="InterPro" id="IPR013783">
    <property type="entry name" value="Ig-like_fold"/>
</dbReference>
<protein>
    <recommendedName>
        <fullName evidence="2">Fibronectin type-III domain-containing protein</fullName>
    </recommendedName>
</protein>
<dbReference type="EMBL" id="PFDY01000024">
    <property type="protein sequence ID" value="PJE58959.1"/>
    <property type="molecule type" value="Genomic_DNA"/>
</dbReference>
<feature type="domain" description="Fibronectin type-III" evidence="2">
    <location>
        <begin position="1137"/>
        <end position="1228"/>
    </location>
</feature>
<comment type="caution">
    <text evidence="3">The sequence shown here is derived from an EMBL/GenBank/DDBJ whole genome shotgun (WGS) entry which is preliminary data.</text>
</comment>
<evidence type="ECO:0000259" key="2">
    <source>
        <dbReference type="PROSITE" id="PS50853"/>
    </source>
</evidence>
<evidence type="ECO:0000313" key="3">
    <source>
        <dbReference type="EMBL" id="PJE58959.1"/>
    </source>
</evidence>
<dbReference type="Gene3D" id="2.60.40.10">
    <property type="entry name" value="Immunoglobulins"/>
    <property type="match status" value="7"/>
</dbReference>
<accession>A0A2M8KGB1</accession>
<dbReference type="InterPro" id="IPR013320">
    <property type="entry name" value="ConA-like_dom_sf"/>
</dbReference>
<dbReference type="Pfam" id="PF13385">
    <property type="entry name" value="Laminin_G_3"/>
    <property type="match status" value="2"/>
</dbReference>
<feature type="signal peptide" evidence="1">
    <location>
        <begin position="1"/>
        <end position="39"/>
    </location>
</feature>